<dbReference type="Proteomes" id="UP000798602">
    <property type="component" value="Unassembled WGS sequence"/>
</dbReference>
<gene>
    <name evidence="1" type="ORF">GV828_00320</name>
</gene>
<dbReference type="PANTHER" id="PTHR38477">
    <property type="entry name" value="HYPOTHETICAL EXPORTED PROTEIN"/>
    <property type="match status" value="1"/>
</dbReference>
<sequence>MIYKFLPVLMFLFGSFSGNEKTTKTNEKKNVAAVTVEKNVSFAVKAEQIYHSLQANDLSLPKLESFSKALQGFYRLKEKGLVKKDILTIIDFSLSSNTKRLWIVDLKTNKILYNSLVAHGRNTGDEFANKFSNASSSYQSSLGFYATGEVYQGKHGISLKLDGLEKGINDNARSRAVVVHGADYVAESFVKAHGRLGRSLGCPALPVGITKEVINVIKDKSCLFIYHPTASYKTKLLTEFTV</sequence>
<name>A0ABW9Z482_9FLAO</name>
<dbReference type="Pfam" id="PF13645">
    <property type="entry name" value="YkuD_2"/>
    <property type="match status" value="1"/>
</dbReference>
<accession>A0ABW9Z482</accession>
<reference evidence="2" key="1">
    <citation type="submission" date="2020-01" db="EMBL/GenBank/DDBJ databases">
        <title>Sphingomonas sp. strain CSW-10.</title>
        <authorList>
            <person name="Chen W.-M."/>
        </authorList>
    </citation>
    <scope>NUCLEOTIDE SEQUENCE [LARGE SCALE GENOMIC DNA]</scope>
    <source>
        <strain evidence="2">NST-5</strain>
    </source>
</reference>
<dbReference type="EMBL" id="JAABLM010000001">
    <property type="protein sequence ID" value="NBL63640.1"/>
    <property type="molecule type" value="Genomic_DNA"/>
</dbReference>
<dbReference type="InterPro" id="IPR032676">
    <property type="entry name" value="YkuD_2"/>
</dbReference>
<evidence type="ECO:0000313" key="2">
    <source>
        <dbReference type="Proteomes" id="UP000798602"/>
    </source>
</evidence>
<evidence type="ECO:0008006" key="3">
    <source>
        <dbReference type="Google" id="ProtNLM"/>
    </source>
</evidence>
<organism evidence="1 2">
    <name type="scientific">Flavobacterium ichthyis</name>
    <dbReference type="NCBI Taxonomy" id="2698827"/>
    <lineage>
        <taxon>Bacteria</taxon>
        <taxon>Pseudomonadati</taxon>
        <taxon>Bacteroidota</taxon>
        <taxon>Flavobacteriia</taxon>
        <taxon>Flavobacteriales</taxon>
        <taxon>Flavobacteriaceae</taxon>
        <taxon>Flavobacterium</taxon>
    </lineage>
</organism>
<dbReference type="RefSeq" id="WP_166535479.1">
    <property type="nucleotide sequence ID" value="NZ_JAABLM010000001.1"/>
</dbReference>
<evidence type="ECO:0000313" key="1">
    <source>
        <dbReference type="EMBL" id="NBL63640.1"/>
    </source>
</evidence>
<proteinExistence type="predicted"/>
<dbReference type="PANTHER" id="PTHR38477:SF1">
    <property type="entry name" value="MUREIN L,D-TRANSPEPTIDASE CATALYTIC DOMAIN FAMILY PROTEIN"/>
    <property type="match status" value="1"/>
</dbReference>
<keyword evidence="2" id="KW-1185">Reference proteome</keyword>
<comment type="caution">
    <text evidence="1">The sequence shown here is derived from an EMBL/GenBank/DDBJ whole genome shotgun (WGS) entry which is preliminary data.</text>
</comment>
<protein>
    <recommendedName>
        <fullName evidence="3">L,D-transpeptidase catalytic domain protein</fullName>
    </recommendedName>
</protein>